<gene>
    <name evidence="2" type="ORF">AB205_0122940</name>
</gene>
<dbReference type="AlphaFoldDB" id="A0A2G9RFC6"/>
<proteinExistence type="predicted"/>
<evidence type="ECO:0000256" key="1">
    <source>
        <dbReference type="SAM" id="SignalP"/>
    </source>
</evidence>
<dbReference type="Proteomes" id="UP000228934">
    <property type="component" value="Unassembled WGS sequence"/>
</dbReference>
<feature type="signal peptide" evidence="1">
    <location>
        <begin position="1"/>
        <end position="20"/>
    </location>
</feature>
<evidence type="ECO:0000313" key="2">
    <source>
        <dbReference type="EMBL" id="PIO26598.1"/>
    </source>
</evidence>
<dbReference type="GO" id="GO:0006613">
    <property type="term" value="P:cotranslational protein targeting to membrane"/>
    <property type="evidence" value="ECO:0007669"/>
    <property type="project" value="TreeGrafter"/>
</dbReference>
<dbReference type="EMBL" id="KV938478">
    <property type="protein sequence ID" value="PIO26598.1"/>
    <property type="molecule type" value="Genomic_DNA"/>
</dbReference>
<reference evidence="3" key="1">
    <citation type="journal article" date="2017" name="Nat. Commun.">
        <title>The North American bullfrog draft genome provides insight into hormonal regulation of long noncoding RNA.</title>
        <authorList>
            <person name="Hammond S.A."/>
            <person name="Warren R.L."/>
            <person name="Vandervalk B.P."/>
            <person name="Kucuk E."/>
            <person name="Khan H."/>
            <person name="Gibb E.A."/>
            <person name="Pandoh P."/>
            <person name="Kirk H."/>
            <person name="Zhao Y."/>
            <person name="Jones M."/>
            <person name="Mungall A.J."/>
            <person name="Coope R."/>
            <person name="Pleasance S."/>
            <person name="Moore R.A."/>
            <person name="Holt R.A."/>
            <person name="Round J.M."/>
            <person name="Ohora S."/>
            <person name="Walle B.V."/>
            <person name="Veldhoen N."/>
            <person name="Helbing C.C."/>
            <person name="Birol I."/>
        </authorList>
    </citation>
    <scope>NUCLEOTIDE SEQUENCE [LARGE SCALE GENOMIC DNA]</scope>
</reference>
<keyword evidence="1" id="KW-0732">Signal</keyword>
<dbReference type="PANTHER" id="PTHR20952">
    <property type="entry name" value="ADP-RIBOSYLATION-LIKE FACTOR 6-INTERACTING PROTEIN"/>
    <property type="match status" value="1"/>
</dbReference>
<dbReference type="InterPro" id="IPR052114">
    <property type="entry name" value="ER_autophagy_membrane_reg"/>
</dbReference>
<protein>
    <submittedName>
        <fullName evidence="2">Uncharacterized protein</fullName>
    </submittedName>
</protein>
<dbReference type="OrthoDB" id="6416122at2759"/>
<keyword evidence="3" id="KW-1185">Reference proteome</keyword>
<evidence type="ECO:0000313" key="3">
    <source>
        <dbReference type="Proteomes" id="UP000228934"/>
    </source>
</evidence>
<sequence length="163" mass="18866">MGTVSFIFLLIYYLDPSVLSGVSCFVMCLCLADYLVPTLAPRIFGSNTWTTEQQQRLHEICSNLVKTRRRIIGWWSRLFVLKEEKPKMFGGLVAYEKLLMFLYRRYGGYCNEKYINKKNSAFFSVSCALLLPGLNKHGVITKFVGMGKREINKLLKQKEKKTE</sequence>
<feature type="chain" id="PRO_5013634654" evidence="1">
    <location>
        <begin position="21"/>
        <end position="163"/>
    </location>
</feature>
<dbReference type="CDD" id="cd22559">
    <property type="entry name" value="Arl6IP1"/>
    <property type="match status" value="1"/>
</dbReference>
<dbReference type="GO" id="GO:0005784">
    <property type="term" value="C:Sec61 translocon complex"/>
    <property type="evidence" value="ECO:0007669"/>
    <property type="project" value="TreeGrafter"/>
</dbReference>
<accession>A0A2G9RFC6</accession>
<name>A0A2G9RFC6_AQUCT</name>
<feature type="non-terminal residue" evidence="2">
    <location>
        <position position="163"/>
    </location>
</feature>
<organism evidence="2 3">
    <name type="scientific">Aquarana catesbeiana</name>
    <name type="common">American bullfrog</name>
    <name type="synonym">Rana catesbeiana</name>
    <dbReference type="NCBI Taxonomy" id="8400"/>
    <lineage>
        <taxon>Eukaryota</taxon>
        <taxon>Metazoa</taxon>
        <taxon>Chordata</taxon>
        <taxon>Craniata</taxon>
        <taxon>Vertebrata</taxon>
        <taxon>Euteleostomi</taxon>
        <taxon>Amphibia</taxon>
        <taxon>Batrachia</taxon>
        <taxon>Anura</taxon>
        <taxon>Neobatrachia</taxon>
        <taxon>Ranoidea</taxon>
        <taxon>Ranidae</taxon>
        <taxon>Aquarana</taxon>
    </lineage>
</organism>
<dbReference type="PANTHER" id="PTHR20952:SF0">
    <property type="entry name" value="ADP-RIBOSYLATION FACTOR-LIKE PROTEIN 6-INTERACTING PROTEIN 1"/>
    <property type="match status" value="1"/>
</dbReference>